<dbReference type="Gene3D" id="3.40.50.720">
    <property type="entry name" value="NAD(P)-binding Rossmann-like Domain"/>
    <property type="match status" value="2"/>
</dbReference>
<dbReference type="InterPro" id="IPR050418">
    <property type="entry name" value="D-iso_2-hydroxyacid_DH_PdxB"/>
</dbReference>
<proteinExistence type="inferred from homology"/>
<feature type="domain" description="D-isomer specific 2-hydroxyacid dehydrogenase catalytic" evidence="5">
    <location>
        <begin position="30"/>
        <end position="326"/>
    </location>
</feature>
<evidence type="ECO:0000313" key="8">
    <source>
        <dbReference type="Proteomes" id="UP001262032"/>
    </source>
</evidence>
<dbReference type="EC" id="1.1.1.95" evidence="7"/>
<comment type="caution">
    <text evidence="7">The sequence shown here is derived from an EMBL/GenBank/DDBJ whole genome shotgun (WGS) entry which is preliminary data.</text>
</comment>
<dbReference type="RefSeq" id="WP_106486668.1">
    <property type="nucleotide sequence ID" value="NZ_JAVDWN010000018.1"/>
</dbReference>
<evidence type="ECO:0000256" key="4">
    <source>
        <dbReference type="RuleBase" id="RU003719"/>
    </source>
</evidence>
<dbReference type="Pfam" id="PF02826">
    <property type="entry name" value="2-Hacid_dh_C"/>
    <property type="match status" value="1"/>
</dbReference>
<dbReference type="SUPFAM" id="SSF51735">
    <property type="entry name" value="NAD(P)-binding Rossmann-fold domains"/>
    <property type="match status" value="1"/>
</dbReference>
<reference evidence="7" key="1">
    <citation type="submission" date="2023-07" db="EMBL/GenBank/DDBJ databases">
        <title>Sorghum-associated microbial communities from plants grown in Nebraska, USA.</title>
        <authorList>
            <person name="Schachtman D."/>
        </authorList>
    </citation>
    <scope>NUCLEOTIDE SEQUENCE</scope>
    <source>
        <strain evidence="7">BE261</strain>
    </source>
</reference>
<evidence type="ECO:0000259" key="5">
    <source>
        <dbReference type="Pfam" id="PF00389"/>
    </source>
</evidence>
<dbReference type="AlphaFoldDB" id="A0AAW8NIG3"/>
<dbReference type="InterPro" id="IPR029753">
    <property type="entry name" value="D-isomer_DH_CS"/>
</dbReference>
<name>A0AAW8NIG3_PSEOX</name>
<dbReference type="PANTHER" id="PTHR43761:SF1">
    <property type="entry name" value="D-ISOMER SPECIFIC 2-HYDROXYACID DEHYDROGENASE CATALYTIC DOMAIN-CONTAINING PROTEIN-RELATED"/>
    <property type="match status" value="1"/>
</dbReference>
<evidence type="ECO:0000256" key="1">
    <source>
        <dbReference type="ARBA" id="ARBA00005854"/>
    </source>
</evidence>
<organism evidence="7 8">
    <name type="scientific">Pseudarthrobacter oxydans</name>
    <name type="common">Arthrobacter oxydans</name>
    <dbReference type="NCBI Taxonomy" id="1671"/>
    <lineage>
        <taxon>Bacteria</taxon>
        <taxon>Bacillati</taxon>
        <taxon>Actinomycetota</taxon>
        <taxon>Actinomycetes</taxon>
        <taxon>Micrococcales</taxon>
        <taxon>Micrococcaceae</taxon>
        <taxon>Pseudarthrobacter</taxon>
    </lineage>
</organism>
<comment type="similarity">
    <text evidence="1 4">Belongs to the D-isomer specific 2-hydroxyacid dehydrogenase family.</text>
</comment>
<dbReference type="InterPro" id="IPR029752">
    <property type="entry name" value="D-isomer_DH_CS1"/>
</dbReference>
<dbReference type="SUPFAM" id="SSF52283">
    <property type="entry name" value="Formate/glycerate dehydrogenase catalytic domain-like"/>
    <property type="match status" value="1"/>
</dbReference>
<gene>
    <name evidence="7" type="ORF">J2X12_003762</name>
</gene>
<dbReference type="InterPro" id="IPR043322">
    <property type="entry name" value="CtBP"/>
</dbReference>
<dbReference type="CDD" id="cd05299">
    <property type="entry name" value="CtBP_dh"/>
    <property type="match status" value="1"/>
</dbReference>
<dbReference type="PROSITE" id="PS00065">
    <property type="entry name" value="D_2_HYDROXYACID_DH_1"/>
    <property type="match status" value="1"/>
</dbReference>
<dbReference type="Pfam" id="PF00389">
    <property type="entry name" value="2-Hacid_dh"/>
    <property type="match status" value="1"/>
</dbReference>
<dbReference type="Proteomes" id="UP001262032">
    <property type="component" value="Unassembled WGS sequence"/>
</dbReference>
<protein>
    <submittedName>
        <fullName evidence="7">D-3-phosphoglycerate dehydrogenase</fullName>
        <ecNumber evidence="7">1.1.1.95</ecNumber>
    </submittedName>
</protein>
<accession>A0AAW8NIG3</accession>
<dbReference type="InterPro" id="IPR036291">
    <property type="entry name" value="NAD(P)-bd_dom_sf"/>
</dbReference>
<dbReference type="EMBL" id="JAVDWN010000018">
    <property type="protein sequence ID" value="MDR7165708.1"/>
    <property type="molecule type" value="Genomic_DNA"/>
</dbReference>
<sequence length="344" mass="37338">MDVPLAEARAVGRMPKAVYTEIEGLDIAPGIEMLRAAGYVVTHVPTRDPDEIIREAFDAEVLLIDFAELRGETLESLPNLRLICVGAMGVSCVDVERATELGIVVTHLPPLSTDEVASHALALTLHLIRQLPSYQGSAVPELWDVRSDWKPARTTELTLGVLGLGNIGRRFIDFASPSFKKVLGYDPFVSESPDRNVELATLREVIAQADVISLHMPLIDTTRNLVNAEFLASMKPGSYVINVSRGGLVDSQALRDALDRGHLAGAGLDVLDEEPPSIGHALADAPRLIVTPHIGYLSNATEQLYVRVQAEEAVNYLTHGQAVHPVNTLRQAPVTPHPFGKEHS</sequence>
<keyword evidence="3" id="KW-0520">NAD</keyword>
<evidence type="ECO:0000259" key="6">
    <source>
        <dbReference type="Pfam" id="PF02826"/>
    </source>
</evidence>
<dbReference type="InterPro" id="IPR006139">
    <property type="entry name" value="D-isomer_2_OHA_DH_cat_dom"/>
</dbReference>
<evidence type="ECO:0000256" key="3">
    <source>
        <dbReference type="ARBA" id="ARBA00023027"/>
    </source>
</evidence>
<dbReference type="PROSITE" id="PS00670">
    <property type="entry name" value="D_2_HYDROXYACID_DH_2"/>
    <property type="match status" value="1"/>
</dbReference>
<dbReference type="GO" id="GO:0003714">
    <property type="term" value="F:transcription corepressor activity"/>
    <property type="evidence" value="ECO:0007669"/>
    <property type="project" value="InterPro"/>
</dbReference>
<keyword evidence="2 4" id="KW-0560">Oxidoreductase</keyword>
<feature type="domain" description="D-isomer specific 2-hydroxyacid dehydrogenase NAD-binding" evidence="6">
    <location>
        <begin position="121"/>
        <end position="295"/>
    </location>
</feature>
<dbReference type="InterPro" id="IPR006140">
    <property type="entry name" value="D-isomer_DH_NAD-bd"/>
</dbReference>
<dbReference type="GO" id="GO:0051287">
    <property type="term" value="F:NAD binding"/>
    <property type="evidence" value="ECO:0007669"/>
    <property type="project" value="InterPro"/>
</dbReference>
<evidence type="ECO:0000256" key="2">
    <source>
        <dbReference type="ARBA" id="ARBA00023002"/>
    </source>
</evidence>
<dbReference type="PROSITE" id="PS00671">
    <property type="entry name" value="D_2_HYDROXYACID_DH_3"/>
    <property type="match status" value="1"/>
</dbReference>
<dbReference type="PANTHER" id="PTHR43761">
    <property type="entry name" value="D-ISOMER SPECIFIC 2-HYDROXYACID DEHYDROGENASE FAMILY PROTEIN (AFU_ORTHOLOGUE AFUA_1G13630)"/>
    <property type="match status" value="1"/>
</dbReference>
<evidence type="ECO:0000313" key="7">
    <source>
        <dbReference type="EMBL" id="MDR7165708.1"/>
    </source>
</evidence>
<dbReference type="GO" id="GO:0004617">
    <property type="term" value="F:phosphoglycerate dehydrogenase activity"/>
    <property type="evidence" value="ECO:0007669"/>
    <property type="project" value="UniProtKB-EC"/>
</dbReference>